<gene>
    <name evidence="6" type="ORF">CLV78_10793</name>
</gene>
<name>A0A2T0RLV1_9RHOB</name>
<dbReference type="SUPFAM" id="SSF53822">
    <property type="entry name" value="Periplasmic binding protein-like I"/>
    <property type="match status" value="1"/>
</dbReference>
<evidence type="ECO:0000256" key="3">
    <source>
        <dbReference type="ARBA" id="ARBA00023125"/>
    </source>
</evidence>
<evidence type="ECO:0000313" key="7">
    <source>
        <dbReference type="Proteomes" id="UP000239480"/>
    </source>
</evidence>
<dbReference type="EMBL" id="PVTD01000007">
    <property type="protein sequence ID" value="PRY22169.1"/>
    <property type="molecule type" value="Genomic_DNA"/>
</dbReference>
<dbReference type="RefSeq" id="WP_211301011.1">
    <property type="nucleotide sequence ID" value="NZ_PVTD01000007.1"/>
</dbReference>
<feature type="domain" description="HTH lacI-type" evidence="5">
    <location>
        <begin position="9"/>
        <end position="63"/>
    </location>
</feature>
<evidence type="ECO:0000256" key="2">
    <source>
        <dbReference type="ARBA" id="ARBA00023015"/>
    </source>
</evidence>
<evidence type="ECO:0000256" key="1">
    <source>
        <dbReference type="ARBA" id="ARBA00022491"/>
    </source>
</evidence>
<dbReference type="GO" id="GO:0000976">
    <property type="term" value="F:transcription cis-regulatory region binding"/>
    <property type="evidence" value="ECO:0007669"/>
    <property type="project" value="TreeGrafter"/>
</dbReference>
<reference evidence="6 7" key="1">
    <citation type="submission" date="2018-03" db="EMBL/GenBank/DDBJ databases">
        <title>Genomic Encyclopedia of Archaeal and Bacterial Type Strains, Phase II (KMG-II): from individual species to whole genera.</title>
        <authorList>
            <person name="Goeker M."/>
        </authorList>
    </citation>
    <scope>NUCLEOTIDE SEQUENCE [LARGE SCALE GENOMIC DNA]</scope>
    <source>
        <strain evidence="6 7">DSM 29328</strain>
    </source>
</reference>
<evidence type="ECO:0000259" key="5">
    <source>
        <dbReference type="PROSITE" id="PS50932"/>
    </source>
</evidence>
<dbReference type="CDD" id="cd01392">
    <property type="entry name" value="HTH_LacI"/>
    <property type="match status" value="1"/>
</dbReference>
<protein>
    <submittedName>
        <fullName evidence="6">LacI family transcriptional regulator</fullName>
    </submittedName>
</protein>
<keyword evidence="7" id="KW-1185">Reference proteome</keyword>
<dbReference type="Gene3D" id="3.40.50.2300">
    <property type="match status" value="2"/>
</dbReference>
<organism evidence="6 7">
    <name type="scientific">Aliiruegeria haliotis</name>
    <dbReference type="NCBI Taxonomy" id="1280846"/>
    <lineage>
        <taxon>Bacteria</taxon>
        <taxon>Pseudomonadati</taxon>
        <taxon>Pseudomonadota</taxon>
        <taxon>Alphaproteobacteria</taxon>
        <taxon>Rhodobacterales</taxon>
        <taxon>Roseobacteraceae</taxon>
        <taxon>Aliiruegeria</taxon>
    </lineage>
</organism>
<dbReference type="Gene3D" id="1.10.260.40">
    <property type="entry name" value="lambda repressor-like DNA-binding domains"/>
    <property type="match status" value="1"/>
</dbReference>
<dbReference type="InterPro" id="IPR028082">
    <property type="entry name" value="Peripla_BP_I"/>
</dbReference>
<sequence>MTRRTGKHATISDVAQRAGVAKSTASLSFSAPERVSADTLERVLSAARAIGYAPNAMAQSLKSGRNKLIGFMVSDMRNPHNGSILRAVQENAAQQGFLVITATSDDSPDREREILRRFQSMRIRGAILTASGNDAQYVEELTSLPMTFVTFDQHLDGLACDHVGLDNRLAVRMLTRHLLDLGHRRIAHIAGTPGLWTARERLEGIRETMSEAGLPLPDDLVVNGQFRSEPSYAQALHLLNRPEPPTAIITANNTSAHGALKAVRALGLRCPEDVSLASVDNLPWSDLIEPRVTCTAQPVSKMAAKATGWLLERLALPGADTGQPPREAFMVPELELGGSTAPPRAR</sequence>
<dbReference type="SMART" id="SM00354">
    <property type="entry name" value="HTH_LACI"/>
    <property type="match status" value="1"/>
</dbReference>
<dbReference type="PANTHER" id="PTHR30146:SF148">
    <property type="entry name" value="HTH-TYPE TRANSCRIPTIONAL REPRESSOR PURR-RELATED"/>
    <property type="match status" value="1"/>
</dbReference>
<proteinExistence type="predicted"/>
<dbReference type="Proteomes" id="UP000239480">
    <property type="component" value="Unassembled WGS sequence"/>
</dbReference>
<accession>A0A2T0RLV1</accession>
<evidence type="ECO:0000256" key="4">
    <source>
        <dbReference type="ARBA" id="ARBA00023163"/>
    </source>
</evidence>
<dbReference type="InterPro" id="IPR046335">
    <property type="entry name" value="LacI/GalR-like_sensor"/>
</dbReference>
<dbReference type="PROSITE" id="PS50932">
    <property type="entry name" value="HTH_LACI_2"/>
    <property type="match status" value="1"/>
</dbReference>
<dbReference type="CDD" id="cd06267">
    <property type="entry name" value="PBP1_LacI_sugar_binding-like"/>
    <property type="match status" value="1"/>
</dbReference>
<keyword evidence="2" id="KW-0805">Transcription regulation</keyword>
<keyword evidence="4" id="KW-0804">Transcription</keyword>
<keyword evidence="1" id="KW-0678">Repressor</keyword>
<dbReference type="GO" id="GO:0003700">
    <property type="term" value="F:DNA-binding transcription factor activity"/>
    <property type="evidence" value="ECO:0007669"/>
    <property type="project" value="TreeGrafter"/>
</dbReference>
<dbReference type="InterPro" id="IPR000843">
    <property type="entry name" value="HTH_LacI"/>
</dbReference>
<dbReference type="PANTHER" id="PTHR30146">
    <property type="entry name" value="LACI-RELATED TRANSCRIPTIONAL REPRESSOR"/>
    <property type="match status" value="1"/>
</dbReference>
<keyword evidence="3" id="KW-0238">DNA-binding</keyword>
<dbReference type="Pfam" id="PF13377">
    <property type="entry name" value="Peripla_BP_3"/>
    <property type="match status" value="1"/>
</dbReference>
<evidence type="ECO:0000313" key="6">
    <source>
        <dbReference type="EMBL" id="PRY22169.1"/>
    </source>
</evidence>
<comment type="caution">
    <text evidence="6">The sequence shown here is derived from an EMBL/GenBank/DDBJ whole genome shotgun (WGS) entry which is preliminary data.</text>
</comment>
<dbReference type="Pfam" id="PF00356">
    <property type="entry name" value="LacI"/>
    <property type="match status" value="1"/>
</dbReference>
<dbReference type="InterPro" id="IPR010982">
    <property type="entry name" value="Lambda_DNA-bd_dom_sf"/>
</dbReference>
<dbReference type="AlphaFoldDB" id="A0A2T0RLV1"/>
<dbReference type="SUPFAM" id="SSF47413">
    <property type="entry name" value="lambda repressor-like DNA-binding domains"/>
    <property type="match status" value="1"/>
</dbReference>